<feature type="domain" description="DUF4037" evidence="1">
    <location>
        <begin position="108"/>
        <end position="207"/>
    </location>
</feature>
<reference evidence="2 3" key="1">
    <citation type="submission" date="2015-06" db="EMBL/GenBank/DDBJ databases">
        <title>Draft genome sequence of beer spoilage bacterium Megasphaera cerevisiae type strain 20462.</title>
        <authorList>
            <person name="Kutumbaka K."/>
            <person name="Pasmowitz J."/>
            <person name="Mategko J."/>
            <person name="Reyes D."/>
            <person name="Friedrich A."/>
            <person name="Han S."/>
            <person name="Martens-Habbena W."/>
            <person name="Neal-McKinney J."/>
            <person name="Janagama H.K."/>
            <person name="Nadala C."/>
            <person name="Samadpour M."/>
        </authorList>
    </citation>
    <scope>NUCLEOTIDE SEQUENCE [LARGE SCALE GENOMIC DNA]</scope>
    <source>
        <strain evidence="2 3">DSM 20462</strain>
    </source>
</reference>
<dbReference type="PATRIC" id="fig|1122219.3.peg.1781"/>
<protein>
    <recommendedName>
        <fullName evidence="1">DUF4037 domain-containing protein</fullName>
    </recommendedName>
</protein>
<dbReference type="InParanoid" id="A0A0J6ZMM0"/>
<evidence type="ECO:0000259" key="1">
    <source>
        <dbReference type="Pfam" id="PF13228"/>
    </source>
</evidence>
<dbReference type="Pfam" id="PF13228">
    <property type="entry name" value="DUF4037"/>
    <property type="match status" value="1"/>
</dbReference>
<accession>A0A0J6ZMM0</accession>
<evidence type="ECO:0000313" key="2">
    <source>
        <dbReference type="EMBL" id="KMO86141.1"/>
    </source>
</evidence>
<proteinExistence type="predicted"/>
<sequence length="290" mass="32554">MIDSQFAAVKGRIAVGLAGDGSECLGFDDEISRDHDWGPSFCLWLTNDDYAAFGQDLQKAYDTLPKTFRGCTRTLVPGGEGRVGVLRISDFYRQFIGLSRAPQTIAEWNSIPEYYLAKAVNGSVFTDPLGQFTAIRNVLQQYYPEDVRLKKIAVRGASMAQSGQYNYARCLKRNEVVAAGCALYEFVNSAVSMAYILNKKYTPFYKWAHHGLQFLPVLSALHDKITRLCTTPDTAEKTALIEDICTDIRNEWRLQGIADGPDDFLITYCSGIVAKIKDDRLRSLHIMQEF</sequence>
<dbReference type="STRING" id="39029.BSR42_12950"/>
<keyword evidence="3" id="KW-1185">Reference proteome</keyword>
<dbReference type="EMBL" id="LEKT01000032">
    <property type="protein sequence ID" value="KMO86141.1"/>
    <property type="molecule type" value="Genomic_DNA"/>
</dbReference>
<gene>
    <name evidence="2" type="ORF">AB840_09795</name>
</gene>
<dbReference type="AlphaFoldDB" id="A0A0J6ZMM0"/>
<comment type="caution">
    <text evidence="2">The sequence shown here is derived from an EMBL/GenBank/DDBJ whole genome shotgun (WGS) entry which is preliminary data.</text>
</comment>
<name>A0A0J6ZMM0_9FIRM</name>
<evidence type="ECO:0000313" key="3">
    <source>
        <dbReference type="Proteomes" id="UP000036503"/>
    </source>
</evidence>
<organism evidence="2 3">
    <name type="scientific">Megasphaera cerevisiae DSM 20462</name>
    <dbReference type="NCBI Taxonomy" id="1122219"/>
    <lineage>
        <taxon>Bacteria</taxon>
        <taxon>Bacillati</taxon>
        <taxon>Bacillota</taxon>
        <taxon>Negativicutes</taxon>
        <taxon>Veillonellales</taxon>
        <taxon>Veillonellaceae</taxon>
        <taxon>Megasphaera</taxon>
    </lineage>
</organism>
<dbReference type="InterPro" id="IPR025117">
    <property type="entry name" value="DUF4037"/>
</dbReference>
<dbReference type="Proteomes" id="UP000036503">
    <property type="component" value="Unassembled WGS sequence"/>
</dbReference>